<dbReference type="AlphaFoldDB" id="A0A0C3QLD5"/>
<dbReference type="OrthoDB" id="437at2759"/>
<dbReference type="GO" id="GO:0015078">
    <property type="term" value="F:proton transmembrane transporter activity"/>
    <property type="evidence" value="ECO:0007669"/>
    <property type="project" value="InterPro"/>
</dbReference>
<dbReference type="HOGENOM" id="CLU_118199_0_0_1"/>
<evidence type="ECO:0000256" key="7">
    <source>
        <dbReference type="ARBA" id="ARBA00023128"/>
    </source>
</evidence>
<dbReference type="Pfam" id="PF04718">
    <property type="entry name" value="ATP-synt_G"/>
    <property type="match status" value="1"/>
</dbReference>
<gene>
    <name evidence="11" type="ORF">M407DRAFT_243045</name>
</gene>
<dbReference type="Proteomes" id="UP000054248">
    <property type="component" value="Unassembled WGS sequence"/>
</dbReference>
<keyword evidence="12" id="KW-1185">Reference proteome</keyword>
<evidence type="ECO:0000256" key="3">
    <source>
        <dbReference type="ARBA" id="ARBA00022448"/>
    </source>
</evidence>
<keyword evidence="3" id="KW-0813">Transport</keyword>
<dbReference type="GO" id="GO:0045259">
    <property type="term" value="C:proton-transporting ATP synthase complex"/>
    <property type="evidence" value="ECO:0007669"/>
    <property type="project" value="UniProtKB-KW"/>
</dbReference>
<comment type="subcellular location">
    <subcellularLocation>
        <location evidence="1">Mitochondrion membrane</location>
    </subcellularLocation>
</comment>
<dbReference type="GO" id="GO:0031966">
    <property type="term" value="C:mitochondrial membrane"/>
    <property type="evidence" value="ECO:0007669"/>
    <property type="project" value="UniProtKB-SubCell"/>
</dbReference>
<name>A0A0C3QLD5_9AGAM</name>
<protein>
    <submittedName>
        <fullName evidence="11">Uncharacterized protein</fullName>
    </submittedName>
</protein>
<comment type="similarity">
    <text evidence="2">Belongs to the ATPase g subunit family.</text>
</comment>
<evidence type="ECO:0000256" key="8">
    <source>
        <dbReference type="ARBA" id="ARBA00023136"/>
    </source>
</evidence>
<evidence type="ECO:0000313" key="11">
    <source>
        <dbReference type="EMBL" id="KIO28376.1"/>
    </source>
</evidence>
<keyword evidence="7" id="KW-0496">Mitochondrion</keyword>
<evidence type="ECO:0000256" key="4">
    <source>
        <dbReference type="ARBA" id="ARBA00022547"/>
    </source>
</evidence>
<dbReference type="InterPro" id="IPR006808">
    <property type="entry name" value="ATP_synth_F0_gsu_mt"/>
</dbReference>
<dbReference type="EMBL" id="KN822995">
    <property type="protein sequence ID" value="KIO28376.1"/>
    <property type="molecule type" value="Genomic_DNA"/>
</dbReference>
<evidence type="ECO:0000256" key="5">
    <source>
        <dbReference type="ARBA" id="ARBA00022781"/>
    </source>
</evidence>
<keyword evidence="8" id="KW-0472">Membrane</keyword>
<sequence>MQSATSLRLASLRRSWQLSSRRQFATGPSSGSDAAAKAQETAARAGKAAQETAAKVGQFASKYAGGVGQKVEHYLQSYRGPVVYNSQVVLQVLKQVYRAEKLAPPKSLAEVQSAYKTLFENAKNLKYWQDLWASGLWKKVAIGGLEVYGIFKIGEIIGRRSLIGYKLD</sequence>
<evidence type="ECO:0000313" key="12">
    <source>
        <dbReference type="Proteomes" id="UP000054248"/>
    </source>
</evidence>
<proteinExistence type="inferred from homology"/>
<evidence type="ECO:0000256" key="6">
    <source>
        <dbReference type="ARBA" id="ARBA00023065"/>
    </source>
</evidence>
<evidence type="ECO:0000256" key="9">
    <source>
        <dbReference type="ARBA" id="ARBA00023310"/>
    </source>
</evidence>
<keyword evidence="4" id="KW-0138">CF(0)</keyword>
<keyword evidence="5" id="KW-0375">Hydrogen ion transport</keyword>
<evidence type="ECO:0000256" key="10">
    <source>
        <dbReference type="SAM" id="MobiDB-lite"/>
    </source>
</evidence>
<keyword evidence="6" id="KW-0406">Ion transport</keyword>
<dbReference type="GO" id="GO:0015986">
    <property type="term" value="P:proton motive force-driven ATP synthesis"/>
    <property type="evidence" value="ECO:0007669"/>
    <property type="project" value="InterPro"/>
</dbReference>
<dbReference type="STRING" id="1051891.A0A0C3QLD5"/>
<organism evidence="11 12">
    <name type="scientific">Tulasnella calospora MUT 4182</name>
    <dbReference type="NCBI Taxonomy" id="1051891"/>
    <lineage>
        <taxon>Eukaryota</taxon>
        <taxon>Fungi</taxon>
        <taxon>Dikarya</taxon>
        <taxon>Basidiomycota</taxon>
        <taxon>Agaricomycotina</taxon>
        <taxon>Agaricomycetes</taxon>
        <taxon>Cantharellales</taxon>
        <taxon>Tulasnellaceae</taxon>
        <taxon>Tulasnella</taxon>
    </lineage>
</organism>
<feature type="region of interest" description="Disordered" evidence="10">
    <location>
        <begin position="21"/>
        <end position="43"/>
    </location>
</feature>
<accession>A0A0C3QLD5</accession>
<keyword evidence="9" id="KW-0066">ATP synthesis</keyword>
<evidence type="ECO:0000256" key="1">
    <source>
        <dbReference type="ARBA" id="ARBA00004325"/>
    </source>
</evidence>
<evidence type="ECO:0000256" key="2">
    <source>
        <dbReference type="ARBA" id="ARBA00005699"/>
    </source>
</evidence>
<feature type="compositionally biased region" description="Low complexity" evidence="10">
    <location>
        <begin position="34"/>
        <end position="43"/>
    </location>
</feature>
<reference evidence="12" key="2">
    <citation type="submission" date="2015-01" db="EMBL/GenBank/DDBJ databases">
        <title>Evolutionary Origins and Diversification of the Mycorrhizal Mutualists.</title>
        <authorList>
            <consortium name="DOE Joint Genome Institute"/>
            <consortium name="Mycorrhizal Genomics Consortium"/>
            <person name="Kohler A."/>
            <person name="Kuo A."/>
            <person name="Nagy L.G."/>
            <person name="Floudas D."/>
            <person name="Copeland A."/>
            <person name="Barry K.W."/>
            <person name="Cichocki N."/>
            <person name="Veneault-Fourrey C."/>
            <person name="LaButti K."/>
            <person name="Lindquist E.A."/>
            <person name="Lipzen A."/>
            <person name="Lundell T."/>
            <person name="Morin E."/>
            <person name="Murat C."/>
            <person name="Riley R."/>
            <person name="Ohm R."/>
            <person name="Sun H."/>
            <person name="Tunlid A."/>
            <person name="Henrissat B."/>
            <person name="Grigoriev I.V."/>
            <person name="Hibbett D.S."/>
            <person name="Martin F."/>
        </authorList>
    </citation>
    <scope>NUCLEOTIDE SEQUENCE [LARGE SCALE GENOMIC DNA]</scope>
    <source>
        <strain evidence="12">MUT 4182</strain>
    </source>
</reference>
<reference evidence="11 12" key="1">
    <citation type="submission" date="2014-04" db="EMBL/GenBank/DDBJ databases">
        <authorList>
            <consortium name="DOE Joint Genome Institute"/>
            <person name="Kuo A."/>
            <person name="Girlanda M."/>
            <person name="Perotto S."/>
            <person name="Kohler A."/>
            <person name="Nagy L.G."/>
            <person name="Floudas D."/>
            <person name="Copeland A."/>
            <person name="Barry K.W."/>
            <person name="Cichocki N."/>
            <person name="Veneault-Fourrey C."/>
            <person name="LaButti K."/>
            <person name="Lindquist E.A."/>
            <person name="Lipzen A."/>
            <person name="Lundell T."/>
            <person name="Morin E."/>
            <person name="Murat C."/>
            <person name="Sun H."/>
            <person name="Tunlid A."/>
            <person name="Henrissat B."/>
            <person name="Grigoriev I.V."/>
            <person name="Hibbett D.S."/>
            <person name="Martin F."/>
            <person name="Nordberg H.P."/>
            <person name="Cantor M.N."/>
            <person name="Hua S.X."/>
        </authorList>
    </citation>
    <scope>NUCLEOTIDE SEQUENCE [LARGE SCALE GENOMIC DNA]</scope>
    <source>
        <strain evidence="11 12">MUT 4182</strain>
    </source>
</reference>